<dbReference type="Proteomes" id="UP001595722">
    <property type="component" value="Unassembled WGS sequence"/>
</dbReference>
<sequence length="355" mass="40797">MDQRRDQLAHWAADIIRQQTEWQVNAELEVVSGDASFRRYFRLRASSGDGQPLSWIAVDAPADKEDNPRFVAIAQRWRSHQVAVPEVLAHDFDQGFMLLQDFGDQLLWPALHDGDDPGQRTRLYRAAIEQLLHIQSLAADDLPRYDPTLLDQEMALFRDWLCLRLLGMTLTPAEQQMLQTTFALLRQRALAQPQVVVHRDFHSRNLMLLPSDSGSEAALLGVIDFQDAVCGAASYDLVSLLRDCYVRWPDELVQQLALEYWQQATAAGIVHNSSEQFLHDFDWMGLQRHLKAAGIFARLHLRDGKDGYLNDIPNTCRYLLDISGRYAELSAFHQWLKQRFMPLLNQRFCTEEQPA</sequence>
<comment type="caution">
    <text evidence="4">The sequence shown here is derived from an EMBL/GenBank/DDBJ whole genome shotgun (WGS) entry which is preliminary data.</text>
</comment>
<evidence type="ECO:0000313" key="4">
    <source>
        <dbReference type="EMBL" id="MFC3678800.1"/>
    </source>
</evidence>
<dbReference type="InterPro" id="IPR002575">
    <property type="entry name" value="Aminoglycoside_PTrfase"/>
</dbReference>
<evidence type="ECO:0000256" key="1">
    <source>
        <dbReference type="ARBA" id="ARBA00022741"/>
    </source>
</evidence>
<keyword evidence="1" id="KW-0547">Nucleotide-binding</keyword>
<evidence type="ECO:0000259" key="3">
    <source>
        <dbReference type="Pfam" id="PF01636"/>
    </source>
</evidence>
<dbReference type="PANTHER" id="PTHR33540:SF1">
    <property type="entry name" value="N-ACETYLMURAMATE_N-ACETYLGLUCOSAMINE KINASE"/>
    <property type="match status" value="1"/>
</dbReference>
<dbReference type="InterPro" id="IPR011009">
    <property type="entry name" value="Kinase-like_dom_sf"/>
</dbReference>
<dbReference type="Pfam" id="PF01636">
    <property type="entry name" value="APH"/>
    <property type="match status" value="1"/>
</dbReference>
<name>A0ABV7VMN7_9GAMM</name>
<gene>
    <name evidence="4" type="ORF">ACFOMG_01580</name>
</gene>
<organism evidence="4 5">
    <name type="scientific">Bacterioplanoides pacificum</name>
    <dbReference type="NCBI Taxonomy" id="1171596"/>
    <lineage>
        <taxon>Bacteria</taxon>
        <taxon>Pseudomonadati</taxon>
        <taxon>Pseudomonadota</taxon>
        <taxon>Gammaproteobacteria</taxon>
        <taxon>Oceanospirillales</taxon>
        <taxon>Oceanospirillaceae</taxon>
        <taxon>Bacterioplanoides</taxon>
    </lineage>
</organism>
<accession>A0ABV7VMN7</accession>
<dbReference type="SUPFAM" id="SSF56112">
    <property type="entry name" value="Protein kinase-like (PK-like)"/>
    <property type="match status" value="1"/>
</dbReference>
<evidence type="ECO:0000313" key="5">
    <source>
        <dbReference type="Proteomes" id="UP001595722"/>
    </source>
</evidence>
<reference evidence="5" key="1">
    <citation type="journal article" date="2019" name="Int. J. Syst. Evol. Microbiol.">
        <title>The Global Catalogue of Microorganisms (GCM) 10K type strain sequencing project: providing services to taxonomists for standard genome sequencing and annotation.</title>
        <authorList>
            <consortium name="The Broad Institute Genomics Platform"/>
            <consortium name="The Broad Institute Genome Sequencing Center for Infectious Disease"/>
            <person name="Wu L."/>
            <person name="Ma J."/>
        </authorList>
    </citation>
    <scope>NUCLEOTIDE SEQUENCE [LARGE SCALE GENOMIC DNA]</scope>
    <source>
        <strain evidence="5">KCTC 42424</strain>
    </source>
</reference>
<evidence type="ECO:0000256" key="2">
    <source>
        <dbReference type="ARBA" id="ARBA00022840"/>
    </source>
</evidence>
<keyword evidence="5" id="KW-1185">Reference proteome</keyword>
<protein>
    <submittedName>
        <fullName evidence="4">Aminoglycoside phosphotransferase family protein</fullName>
    </submittedName>
</protein>
<proteinExistence type="predicted"/>
<dbReference type="PANTHER" id="PTHR33540">
    <property type="entry name" value="TRNA THREONYLCARBAMOYLADENOSINE BIOSYNTHESIS PROTEIN TSAE"/>
    <property type="match status" value="1"/>
</dbReference>
<dbReference type="Gene3D" id="3.30.200.20">
    <property type="entry name" value="Phosphorylase Kinase, domain 1"/>
    <property type="match status" value="1"/>
</dbReference>
<keyword evidence="2" id="KW-0067">ATP-binding</keyword>
<dbReference type="Gene3D" id="3.90.1200.10">
    <property type="match status" value="1"/>
</dbReference>
<dbReference type="RefSeq" id="WP_376864349.1">
    <property type="nucleotide sequence ID" value="NZ_JBHRYB010000001.1"/>
</dbReference>
<dbReference type="EMBL" id="JBHRYB010000001">
    <property type="protein sequence ID" value="MFC3678800.1"/>
    <property type="molecule type" value="Genomic_DNA"/>
</dbReference>
<feature type="domain" description="Aminoglycoside phosphotransferase" evidence="3">
    <location>
        <begin position="28"/>
        <end position="260"/>
    </location>
</feature>